<evidence type="ECO:0000313" key="2">
    <source>
        <dbReference type="Proteomes" id="UP001152607"/>
    </source>
</evidence>
<evidence type="ECO:0000313" key="1">
    <source>
        <dbReference type="EMBL" id="CAI6337083.1"/>
    </source>
</evidence>
<dbReference type="Proteomes" id="UP001152607">
    <property type="component" value="Unassembled WGS sequence"/>
</dbReference>
<keyword evidence="2" id="KW-1185">Reference proteome</keyword>
<accession>A0A9W4XMJ9</accession>
<organism evidence="1 2">
    <name type="scientific">Periconia digitata</name>
    <dbReference type="NCBI Taxonomy" id="1303443"/>
    <lineage>
        <taxon>Eukaryota</taxon>
        <taxon>Fungi</taxon>
        <taxon>Dikarya</taxon>
        <taxon>Ascomycota</taxon>
        <taxon>Pezizomycotina</taxon>
        <taxon>Dothideomycetes</taxon>
        <taxon>Pleosporomycetidae</taxon>
        <taxon>Pleosporales</taxon>
        <taxon>Massarineae</taxon>
        <taxon>Periconiaceae</taxon>
        <taxon>Periconia</taxon>
    </lineage>
</organism>
<dbReference type="OrthoDB" id="10669710at2759"/>
<dbReference type="EMBL" id="CAOQHR010000007">
    <property type="protein sequence ID" value="CAI6337083.1"/>
    <property type="molecule type" value="Genomic_DNA"/>
</dbReference>
<sequence length="391" mass="43798">MYCNPSRCLWVSCSAFHSSYIIMTVFKSSKLALGSLAVVSFLQPVLSQGPTYYLDQSCRNRAGFSDIFPEVITAAQQIWDDIPGGATASQHPQLNGWLQLFFGTGFGDLENPNAPYDSNTNKYWTDYIKTVYGRMKDMQEITTVRNADIRIYCDGQSRYQAVDQQGNPITSPTPGTLAFNQTLFYDSVNDAASPGEALNCLRNSQRPIGGPFASANYNIGQNFEILRRNRWAASTQNSQRVTINFCESTFMYAAAGGRPGPPLYSWRSWLASGKVGRFRELAIISPMAPQVLVHELTHTPQIGQLTFGSTGRNYRVCLDAHVPNAANPNNVIWGYYQKGNPRTLGERVRTPYTIGNADSYGYTLMLYRMRQDRYDYSRPNNAGPLLIRRVP</sequence>
<comment type="caution">
    <text evidence="1">The sequence shown here is derived from an EMBL/GenBank/DDBJ whole genome shotgun (WGS) entry which is preliminary data.</text>
</comment>
<proteinExistence type="predicted"/>
<reference evidence="1" key="1">
    <citation type="submission" date="2023-01" db="EMBL/GenBank/DDBJ databases">
        <authorList>
            <person name="Van Ghelder C."/>
            <person name="Rancurel C."/>
        </authorList>
    </citation>
    <scope>NUCLEOTIDE SEQUENCE</scope>
    <source>
        <strain evidence="1">CNCM I-4278</strain>
    </source>
</reference>
<protein>
    <submittedName>
        <fullName evidence="1">Uncharacterized protein</fullName>
    </submittedName>
</protein>
<gene>
    <name evidence="1" type="ORF">PDIGIT_LOCUS10191</name>
</gene>
<dbReference type="AlphaFoldDB" id="A0A9W4XMJ9"/>
<name>A0A9W4XMJ9_9PLEO</name>